<dbReference type="PANTHER" id="PTHR11839:SF15">
    <property type="entry name" value="URIDINE DIPHOSPHATE GLUCOSE PYROPHOSPHATASE NUDT14"/>
    <property type="match status" value="1"/>
</dbReference>
<dbReference type="GO" id="GO:0005737">
    <property type="term" value="C:cytoplasm"/>
    <property type="evidence" value="ECO:0007669"/>
    <property type="project" value="UniProtKB-SubCell"/>
</dbReference>
<dbReference type="SUPFAM" id="SSF55811">
    <property type="entry name" value="Nudix"/>
    <property type="match status" value="1"/>
</dbReference>
<name>A7SHP4_NEMVE</name>
<comment type="cofactor">
    <cofactor evidence="1">
        <name>Mg(2+)</name>
        <dbReference type="ChEBI" id="CHEBI:18420"/>
    </cofactor>
</comment>
<dbReference type="GO" id="GO:0046872">
    <property type="term" value="F:metal ion binding"/>
    <property type="evidence" value="ECO:0007669"/>
    <property type="project" value="InterPro"/>
</dbReference>
<keyword evidence="6" id="KW-0460">Magnesium</keyword>
<proteinExistence type="predicted"/>
<keyword evidence="4" id="KW-0963">Cytoplasm</keyword>
<evidence type="ECO:0000256" key="10">
    <source>
        <dbReference type="ARBA" id="ARBA00071467"/>
    </source>
</evidence>
<evidence type="ECO:0000256" key="3">
    <source>
        <dbReference type="ARBA" id="ARBA00011738"/>
    </source>
</evidence>
<dbReference type="InParanoid" id="A7SHP4"/>
<dbReference type="FunFam" id="3.90.79.10:FF:000035">
    <property type="entry name" value="Uridine diphosphate glucose pyrophosphatase"/>
    <property type="match status" value="1"/>
</dbReference>
<reference evidence="12 13" key="1">
    <citation type="journal article" date="2007" name="Science">
        <title>Sea anemone genome reveals ancestral eumetazoan gene repertoire and genomic organization.</title>
        <authorList>
            <person name="Putnam N.H."/>
            <person name="Srivastava M."/>
            <person name="Hellsten U."/>
            <person name="Dirks B."/>
            <person name="Chapman J."/>
            <person name="Salamov A."/>
            <person name="Terry A."/>
            <person name="Shapiro H."/>
            <person name="Lindquist E."/>
            <person name="Kapitonov V.V."/>
            <person name="Jurka J."/>
            <person name="Genikhovich G."/>
            <person name="Grigoriev I.V."/>
            <person name="Lucas S.M."/>
            <person name="Steele R.E."/>
            <person name="Finnerty J.R."/>
            <person name="Technau U."/>
            <person name="Martindale M.Q."/>
            <person name="Rokhsar D.S."/>
        </authorList>
    </citation>
    <scope>NUCLEOTIDE SEQUENCE [LARGE SCALE GENOMIC DNA]</scope>
    <source>
        <strain evidence="13">CH2 X CH6</strain>
    </source>
</reference>
<evidence type="ECO:0000256" key="2">
    <source>
        <dbReference type="ARBA" id="ARBA00004496"/>
    </source>
</evidence>
<dbReference type="KEGG" id="nve:5508207"/>
<gene>
    <name evidence="12" type="ORF">NEMVEDRAFT_v1g170741</name>
</gene>
<dbReference type="GO" id="GO:0019693">
    <property type="term" value="P:ribose phosphate metabolic process"/>
    <property type="evidence" value="ECO:0000318"/>
    <property type="project" value="GO_Central"/>
</dbReference>
<dbReference type="STRING" id="45351.A7SHP4"/>
<dbReference type="OMA" id="YTYELCA"/>
<evidence type="ECO:0000256" key="5">
    <source>
        <dbReference type="ARBA" id="ARBA00022801"/>
    </source>
</evidence>
<evidence type="ECO:0000313" key="13">
    <source>
        <dbReference type="Proteomes" id="UP000001593"/>
    </source>
</evidence>
<evidence type="ECO:0000256" key="6">
    <source>
        <dbReference type="ARBA" id="ARBA00022842"/>
    </source>
</evidence>
<dbReference type="GO" id="GO:0008768">
    <property type="term" value="F:UDP-sugar diphosphatase activity"/>
    <property type="evidence" value="ECO:0000318"/>
    <property type="project" value="GO_Central"/>
</dbReference>
<evidence type="ECO:0000256" key="7">
    <source>
        <dbReference type="ARBA" id="ARBA00051086"/>
    </source>
</evidence>
<protein>
    <recommendedName>
        <fullName evidence="10">Uridine diphosphate glucose pyrophosphatase NUDT14</fullName>
        <ecNumber evidence="9">3.6.1.45</ecNumber>
    </recommendedName>
    <alternativeName>
        <fullName evidence="11">Nucleoside diphosphate-linked moiety X motif 14</fullName>
    </alternativeName>
</protein>
<keyword evidence="5" id="KW-0378">Hydrolase</keyword>
<dbReference type="PhylomeDB" id="A7SHP4"/>
<dbReference type="EC" id="3.6.1.45" evidence="9"/>
<dbReference type="OrthoDB" id="10249920at2759"/>
<comment type="catalytic activity">
    <reaction evidence="7">
        <text>UDP-sugar + H2O = UMP + alpha-D-aldose 1-phosphate.</text>
        <dbReference type="EC" id="3.6.1.45"/>
    </reaction>
</comment>
<evidence type="ECO:0000313" key="12">
    <source>
        <dbReference type="EMBL" id="EDO36742.1"/>
    </source>
</evidence>
<dbReference type="eggNOG" id="KOG4432">
    <property type="taxonomic scope" value="Eukaryota"/>
</dbReference>
<evidence type="ECO:0000256" key="4">
    <source>
        <dbReference type="ARBA" id="ARBA00022490"/>
    </source>
</evidence>
<accession>A7SHP4</accession>
<dbReference type="HOGENOM" id="CLU_062658_1_0_1"/>
<dbReference type="InterPro" id="IPR004385">
    <property type="entry name" value="NDP_pyrophosphatase"/>
</dbReference>
<sequence>MEDLEITDLKVVPCENSRFIQPSRVVFNQNGRQRAWDYITEHDDVACLMFNTTRQAFVLVKQFRPAIYMHNNRALHNTKHGIDGTLVKSEDPKTEALADPTSGITYELCAGIIDQNISLVKLMKQEMLEECGYDVPENKIERVTSFRAGVGSTGAVQTIFYAEVTDEMIVTGAGGGNLQEGERIEVYYLPLDKSKEFVFNESLAKPAALLFAFLWYFNKNGL</sequence>
<dbReference type="Proteomes" id="UP000001593">
    <property type="component" value="Unassembled WGS sequence"/>
</dbReference>
<dbReference type="Gene3D" id="3.90.79.10">
    <property type="entry name" value="Nucleoside Triphosphate Pyrophosphohydrolase"/>
    <property type="match status" value="1"/>
</dbReference>
<comment type="subunit">
    <text evidence="3">Homodimer.</text>
</comment>
<organism evidence="12 13">
    <name type="scientific">Nematostella vectensis</name>
    <name type="common">Starlet sea anemone</name>
    <dbReference type="NCBI Taxonomy" id="45351"/>
    <lineage>
        <taxon>Eukaryota</taxon>
        <taxon>Metazoa</taxon>
        <taxon>Cnidaria</taxon>
        <taxon>Anthozoa</taxon>
        <taxon>Hexacorallia</taxon>
        <taxon>Actiniaria</taxon>
        <taxon>Edwardsiidae</taxon>
        <taxon>Nematostella</taxon>
    </lineage>
</organism>
<dbReference type="InterPro" id="IPR015797">
    <property type="entry name" value="NUDIX_hydrolase-like_dom_sf"/>
</dbReference>
<dbReference type="CDD" id="cd18887">
    <property type="entry name" value="NUDIX_UGPPase_Nudt14"/>
    <property type="match status" value="1"/>
</dbReference>
<dbReference type="PANTHER" id="PTHR11839">
    <property type="entry name" value="UDP/ADP-SUGAR PYROPHOSPHATASE"/>
    <property type="match status" value="1"/>
</dbReference>
<comment type="subcellular location">
    <subcellularLocation>
        <location evidence="2">Cytoplasm</location>
    </subcellularLocation>
</comment>
<evidence type="ECO:0000256" key="9">
    <source>
        <dbReference type="ARBA" id="ARBA00066480"/>
    </source>
</evidence>
<evidence type="ECO:0000256" key="11">
    <source>
        <dbReference type="ARBA" id="ARBA00080475"/>
    </source>
</evidence>
<evidence type="ECO:0000256" key="8">
    <source>
        <dbReference type="ARBA" id="ARBA00054674"/>
    </source>
</evidence>
<comment type="function">
    <text evidence="8">Hydrolyzes UDP-glucose to glucose 1-phosphate and UMP and ADP-ribose to ribose 5-phosphate and AMP. The physiological substrate is probably UDP-glucose. Poor activity on other substrates such as ADP-glucose, CDP-glucose, GDP-glucose and GDP-mannose.</text>
</comment>
<dbReference type="GO" id="GO:0006753">
    <property type="term" value="P:nucleoside phosphate metabolic process"/>
    <property type="evidence" value="ECO:0000318"/>
    <property type="project" value="GO_Central"/>
</dbReference>
<dbReference type="NCBIfam" id="TIGR00052">
    <property type="entry name" value="nudix-type nucleoside diphosphatase, YffH/AdpP family"/>
    <property type="match status" value="1"/>
</dbReference>
<dbReference type="EMBL" id="DS469662">
    <property type="protein sequence ID" value="EDO36742.1"/>
    <property type="molecule type" value="Genomic_DNA"/>
</dbReference>
<keyword evidence="13" id="KW-1185">Reference proteome</keyword>
<evidence type="ECO:0000256" key="1">
    <source>
        <dbReference type="ARBA" id="ARBA00001946"/>
    </source>
</evidence>
<dbReference type="AlphaFoldDB" id="A7SHP4"/>